<dbReference type="GO" id="GO:0005964">
    <property type="term" value="C:phosphorylase kinase complex"/>
    <property type="evidence" value="ECO:0007669"/>
    <property type="project" value="TreeGrafter"/>
</dbReference>
<feature type="compositionally biased region" description="Polar residues" evidence="6">
    <location>
        <begin position="783"/>
        <end position="814"/>
    </location>
</feature>
<dbReference type="PANTHER" id="PTHR10749:SF8">
    <property type="entry name" value="PHOSPHORYLASE B KINASE REGULATORY SUBUNIT BETA"/>
    <property type="match status" value="1"/>
</dbReference>
<dbReference type="Pfam" id="PF15711">
    <property type="entry name" value="ILEI"/>
    <property type="match status" value="1"/>
</dbReference>
<comment type="similarity">
    <text evidence="2">Belongs to the phosphorylase b kinase regulatory chain family.</text>
</comment>
<protein>
    <recommendedName>
        <fullName evidence="12">Phosphorylase kinase alphabeta</fullName>
    </recommendedName>
</protein>
<feature type="compositionally biased region" description="Basic and acidic residues" evidence="6">
    <location>
        <begin position="637"/>
        <end position="654"/>
    </location>
</feature>
<feature type="region of interest" description="Disordered" evidence="6">
    <location>
        <begin position="637"/>
        <end position="694"/>
    </location>
</feature>
<dbReference type="PROSITE" id="PS52031">
    <property type="entry name" value="GG_LECTIN"/>
    <property type="match status" value="1"/>
</dbReference>
<dbReference type="Gene3D" id="1.50.10.10">
    <property type="match status" value="1"/>
</dbReference>
<evidence type="ECO:0000259" key="9">
    <source>
        <dbReference type="Pfam" id="PF19292"/>
    </source>
</evidence>
<dbReference type="SUPFAM" id="SSF48208">
    <property type="entry name" value="Six-hairpin glycosidases"/>
    <property type="match status" value="1"/>
</dbReference>
<reference evidence="10" key="1">
    <citation type="submission" date="2020-05" db="EMBL/GenBank/DDBJ databases">
        <title>Phylogenomic resolution of chytrid fungi.</title>
        <authorList>
            <person name="Stajich J.E."/>
            <person name="Amses K."/>
            <person name="Simmons R."/>
            <person name="Seto K."/>
            <person name="Myers J."/>
            <person name="Bonds A."/>
            <person name="Quandt C.A."/>
            <person name="Barry K."/>
            <person name="Liu P."/>
            <person name="Grigoriev I."/>
            <person name="Longcore J.E."/>
            <person name="James T.Y."/>
        </authorList>
    </citation>
    <scope>NUCLEOTIDE SEQUENCE</scope>
    <source>
        <strain evidence="10">JEL0513</strain>
    </source>
</reference>
<dbReference type="Pfam" id="PF19292">
    <property type="entry name" value="KPBB_C"/>
    <property type="match status" value="1"/>
</dbReference>
<dbReference type="InterPro" id="IPR039477">
    <property type="entry name" value="ILEI/PANDER_dom"/>
</dbReference>
<dbReference type="EMBL" id="JADGJH010000177">
    <property type="protein sequence ID" value="KAJ3135016.1"/>
    <property type="molecule type" value="Genomic_DNA"/>
</dbReference>
<dbReference type="InterPro" id="IPR045583">
    <property type="entry name" value="KPBA/B_C"/>
</dbReference>
<dbReference type="PANTHER" id="PTHR10749">
    <property type="entry name" value="PHOSPHORYLASE B KINASE REGULATORY SUBUNIT"/>
    <property type="match status" value="1"/>
</dbReference>
<feature type="domain" description="ILEI/PANDER" evidence="8">
    <location>
        <begin position="1102"/>
        <end position="1192"/>
    </location>
</feature>
<gene>
    <name evidence="10" type="ORF">HK100_003153</name>
</gene>
<feature type="region of interest" description="Disordered" evidence="6">
    <location>
        <begin position="1447"/>
        <end position="1470"/>
    </location>
</feature>
<dbReference type="InterPro" id="IPR008928">
    <property type="entry name" value="6-hairpin_glycosidase_sf"/>
</dbReference>
<keyword evidence="5" id="KW-0119">Carbohydrate metabolism</keyword>
<dbReference type="Proteomes" id="UP001211907">
    <property type="component" value="Unassembled WGS sequence"/>
</dbReference>
<dbReference type="InterPro" id="IPR012341">
    <property type="entry name" value="6hp_glycosidase-like_sf"/>
</dbReference>
<evidence type="ECO:0000256" key="6">
    <source>
        <dbReference type="SAM" id="MobiDB-lite"/>
    </source>
</evidence>
<comment type="pathway">
    <text evidence="1">Glycan biosynthesis; glycogen metabolism.</text>
</comment>
<feature type="domain" description="Phosphorylase b kinase regulatory subunit alpha/beta C-terminal" evidence="9">
    <location>
        <begin position="1248"/>
        <end position="1372"/>
    </location>
</feature>
<evidence type="ECO:0000313" key="11">
    <source>
        <dbReference type="Proteomes" id="UP001211907"/>
    </source>
</evidence>
<comment type="caution">
    <text evidence="10">The sequence shown here is derived from an EMBL/GenBank/DDBJ whole genome shotgun (WGS) entry which is preliminary data.</text>
</comment>
<evidence type="ECO:0000313" key="10">
    <source>
        <dbReference type="EMBL" id="KAJ3135016.1"/>
    </source>
</evidence>
<dbReference type="GO" id="GO:0005977">
    <property type="term" value="P:glycogen metabolic process"/>
    <property type="evidence" value="ECO:0007669"/>
    <property type="project" value="UniProtKB-KW"/>
</dbReference>
<evidence type="ECO:0000256" key="5">
    <source>
        <dbReference type="ARBA" id="ARBA00023277"/>
    </source>
</evidence>
<dbReference type="InterPro" id="IPR008734">
    <property type="entry name" value="PHK_A/B_su"/>
</dbReference>
<feature type="compositionally biased region" description="Polar residues" evidence="6">
    <location>
        <begin position="1454"/>
        <end position="1470"/>
    </location>
</feature>
<dbReference type="InterPro" id="IPR011613">
    <property type="entry name" value="GH15-like"/>
</dbReference>
<proteinExistence type="inferred from homology"/>
<evidence type="ECO:0000256" key="4">
    <source>
        <dbReference type="ARBA" id="ARBA00022860"/>
    </source>
</evidence>
<dbReference type="GO" id="GO:0005516">
    <property type="term" value="F:calmodulin binding"/>
    <property type="evidence" value="ECO:0007669"/>
    <property type="project" value="UniProtKB-KW"/>
</dbReference>
<keyword evidence="4" id="KW-0112">Calmodulin-binding</keyword>
<keyword evidence="3" id="KW-0321">Glycogen metabolism</keyword>
<dbReference type="GO" id="GO:0003824">
    <property type="term" value="F:catalytic activity"/>
    <property type="evidence" value="ECO:0007669"/>
    <property type="project" value="UniProtKB-ARBA"/>
</dbReference>
<feature type="compositionally biased region" description="Polar residues" evidence="6">
    <location>
        <begin position="670"/>
        <end position="682"/>
    </location>
</feature>
<name>A0AAD5T9D2_9FUNG</name>
<feature type="compositionally biased region" description="Basic residues" evidence="6">
    <location>
        <begin position="659"/>
        <end position="668"/>
    </location>
</feature>
<evidence type="ECO:0000259" key="8">
    <source>
        <dbReference type="Pfam" id="PF15711"/>
    </source>
</evidence>
<organism evidence="10 11">
    <name type="scientific">Physocladia obscura</name>
    <dbReference type="NCBI Taxonomy" id="109957"/>
    <lineage>
        <taxon>Eukaryota</taxon>
        <taxon>Fungi</taxon>
        <taxon>Fungi incertae sedis</taxon>
        <taxon>Chytridiomycota</taxon>
        <taxon>Chytridiomycota incertae sedis</taxon>
        <taxon>Chytridiomycetes</taxon>
        <taxon>Chytridiales</taxon>
        <taxon>Chytriomycetaceae</taxon>
        <taxon>Physocladia</taxon>
    </lineage>
</organism>
<accession>A0AAD5T9D2</accession>
<evidence type="ECO:0008006" key="12">
    <source>
        <dbReference type="Google" id="ProtNLM"/>
    </source>
</evidence>
<evidence type="ECO:0000256" key="2">
    <source>
        <dbReference type="ARBA" id="ARBA00007128"/>
    </source>
</evidence>
<feature type="region of interest" description="Disordered" evidence="6">
    <location>
        <begin position="783"/>
        <end position="823"/>
    </location>
</feature>
<feature type="domain" description="GH15-like" evidence="7">
    <location>
        <begin position="6"/>
        <end position="982"/>
    </location>
</feature>
<sequence>MAAWGLALAYRRIDDDEGRAYELEHATIKCMRGILFAYMRQAHKVELFKNSQSVLDSLHAKFNTATGDTVVGDKDWGHLQLDATSIFVLQLAQMTAAGTLVIFTMDEVNFIQNLVFYIERAYRTPDYGIWERGDKINHGMPELNSSSIGMVVAALQAINGVIHVLPDEITRNYTTLHSALPRESNSKEVDAAVLSVISFPAFAVSDTRLIVRTRNEIVKKLGGNYGFKRFLRDGHQTVLEDTSRLYYDPHELKIFEGIECEWPLFYTYLILDGLFRDDREQVQKYRDLLEPLLVESSSIPKFRVVQEHINPLKPISYGSISDRVSAARRRSSVMRRPQDQPPSGTKLVPELYIVPKEYIEDEKANPGSVKRIANENVPLAWAQSLYILGSLIQDDLLSPAELDPLGRRNLPFRPRQGSEVVVQMVLLSESSDLQTKLSTFGLETQTLENCAPVTISLPSALRDAYSSLGENVKLGLSGRPNRPIGTLGTSKIYKCQGHMYAFLPHFMDNEEFYLVSDNNYLVSVLEQELAFVKNHWWYPGRPTIVVMLTREMLGDFSSSKDQSDQQRWRYNHRDSKRNLLNFMTSLRSGMCGGVRVRVARLSEVVNTACIESLDFMVSPESAGETEDWHTVLKGEWHHQESQKLHSENEKDARSVSRPPRGRSLRRRSTGGENSSFLSNTIPKSPLKSPYYTEEPESYDTDAFKLKNHLEPEMAKLELGPSVTESIARSPIRGVSSNRAAARGALGNLAGFEENQGANANDSRRGSYTFDIVDMAQFKTSITNSKENSTHSLADNQKVVPSSKLSNGVTANTESSTEDTPNDGVSALTLTLGDPANVDVAGEMLVASTSIFDQIDLLHYLLSCCGLEYKIGNLGTIQSLLEEIYVKAMHMKEWSIVRQVAGLLKKTVNSLTSNVADLLIRGKPITIGFGPNEYFITNPLSPEALSAEADVREAPLVQEILTYLGSMIRSTASVFDGIQRIRTYLFIIAMREEISRLKGCDEEEAVEHMMQLSPFELKMLLNTVLTARDQINNAADSSVGLSTTYRWRNWNKSNSLKLATSGVALPSQLIITAQSGGYNSGNFAKIDLNRDGSSAPVQTIFGRGLNVVVLDPLDGVIIESASFDTHISTEESYEFVQMIESLDVGSIVIVVAKDDCAENLTTAAKTACESLGSSKIRDLGFRDSWCLIGEKGAEPGSVIEEHIPASQGPTAQLTRSFDLVAKRKMLLESYPQNSQFRMMASGAIGTLMPSNGKWLRRRKNDGALNRVPTEFYPKVWKVLSKCHGIFIGKGLLPRDPTISEKTPEELNFALQVESYLDYIRDPAERQICVECLMVVSRIAERNPEIPINSGNLDLMKIIRDAVSRFWIKWIDSHSNAAVSSFVSNSELKIDSESKDEPAVLDLSFEKHEKIARRLFFDLAQEGEEGTMAYLAKSSVQISFAVGWQNGNLHDDENTPSRGRSTVSSIKSTTTE</sequence>
<evidence type="ECO:0000256" key="3">
    <source>
        <dbReference type="ARBA" id="ARBA00022600"/>
    </source>
</evidence>
<dbReference type="Pfam" id="PF00723">
    <property type="entry name" value="Glyco_hydro_15"/>
    <property type="match status" value="1"/>
</dbReference>
<evidence type="ECO:0000256" key="1">
    <source>
        <dbReference type="ARBA" id="ARBA00005131"/>
    </source>
</evidence>
<evidence type="ECO:0000259" key="7">
    <source>
        <dbReference type="Pfam" id="PF00723"/>
    </source>
</evidence>
<keyword evidence="11" id="KW-1185">Reference proteome</keyword>